<keyword evidence="3" id="KW-1185">Reference proteome</keyword>
<reference evidence="2 3" key="1">
    <citation type="journal article" date="2014" name="Genome Biol. Evol.">
        <title>Molecular evolution of the substrate utilization strategies and putative virulence factors in mosquito-associated Spiroplasma species.</title>
        <authorList>
            <person name="Chang T.H."/>
            <person name="Lo W.S."/>
            <person name="Ku C."/>
            <person name="Chen L.L."/>
            <person name="Kuo C.H."/>
        </authorList>
    </citation>
    <scope>NUCLEOTIDE SEQUENCE [LARGE SCALE GENOMIC DNA]</scope>
    <source>
        <strain evidence="2">Ar-1343</strain>
    </source>
</reference>
<feature type="transmembrane region" description="Helical" evidence="1">
    <location>
        <begin position="7"/>
        <end position="30"/>
    </location>
</feature>
<feature type="transmembrane region" description="Helical" evidence="1">
    <location>
        <begin position="313"/>
        <end position="337"/>
    </location>
</feature>
<accession>W6A987</accession>
<evidence type="ECO:0000256" key="1">
    <source>
        <dbReference type="SAM" id="Phobius"/>
    </source>
</evidence>
<organism evidence="2 3">
    <name type="scientific">Spiroplasma sabaudiense Ar-1343</name>
    <dbReference type="NCBI Taxonomy" id="1276257"/>
    <lineage>
        <taxon>Bacteria</taxon>
        <taxon>Bacillati</taxon>
        <taxon>Mycoplasmatota</taxon>
        <taxon>Mollicutes</taxon>
        <taxon>Entomoplasmatales</taxon>
        <taxon>Spiroplasmataceae</taxon>
        <taxon>Spiroplasma</taxon>
    </lineage>
</organism>
<gene>
    <name evidence="2" type="ORF">SSABA_v1c00430</name>
</gene>
<keyword evidence="1" id="KW-1133">Transmembrane helix</keyword>
<keyword evidence="1" id="KW-0812">Transmembrane</keyword>
<feature type="transmembrane region" description="Helical" evidence="1">
    <location>
        <begin position="349"/>
        <end position="373"/>
    </location>
</feature>
<feature type="transmembrane region" description="Helical" evidence="1">
    <location>
        <begin position="164"/>
        <end position="184"/>
    </location>
</feature>
<sequence>MKNKISYSFFWIMLIALWIFLISDIVLGVYRPAPRFAGEINNEQGFAVMNGWQRVLASFSFWTTWSNWLLAIFFTVVLLKPKGKINFNWWTIMASYMTLTMILFWMGLAGVKAVGEGFQTKFINDYSDITRLIYSIILHLVTPGFIIGAWTYQCGKQKINQLEFNKFYILIAVGFLVFYLIFVLTRGMIRTNQGADIWTSYPYFFFAIGIEKGIFLLSISSIVIILVMVGILLGFTKINNFVAQKQGNNQEVNLGFQIKLLNYNLKSKIIYLLLSIIASLAMIGLGIWLLTGVENYLGNQTKEEHKYFFVSNIAWVFCLSLWVVSGVVVICLSAFAFKYSKVLKIQNQFLLILGVSSLLFYGVGLFAVGLFLWKYYSTDYLGVTK</sequence>
<dbReference type="PATRIC" id="fig|1276257.3.peg.43"/>
<dbReference type="KEGG" id="ssab:SSABA_v1c00430"/>
<dbReference type="HOGENOM" id="CLU_684958_0_0_14"/>
<evidence type="ECO:0000313" key="2">
    <source>
        <dbReference type="EMBL" id="AHI53455.1"/>
    </source>
</evidence>
<feature type="transmembrane region" description="Helical" evidence="1">
    <location>
        <begin position="204"/>
        <end position="235"/>
    </location>
</feature>
<proteinExistence type="predicted"/>
<keyword evidence="1" id="KW-0472">Membrane</keyword>
<dbReference type="STRING" id="1276257.SSABA_v1c00430"/>
<protein>
    <submittedName>
        <fullName evidence="2">Uncharacterized protein</fullName>
    </submittedName>
</protein>
<feature type="transmembrane region" description="Helical" evidence="1">
    <location>
        <begin position="59"/>
        <end position="79"/>
    </location>
</feature>
<feature type="transmembrane region" description="Helical" evidence="1">
    <location>
        <begin position="269"/>
        <end position="293"/>
    </location>
</feature>
<dbReference type="OrthoDB" id="388720at2"/>
<dbReference type="Proteomes" id="UP000019265">
    <property type="component" value="Chromosome"/>
</dbReference>
<dbReference type="RefSeq" id="WP_025250595.1">
    <property type="nucleotide sequence ID" value="NZ_CP006934.1"/>
</dbReference>
<name>W6A987_9MOLU</name>
<evidence type="ECO:0000313" key="3">
    <source>
        <dbReference type="Proteomes" id="UP000019265"/>
    </source>
</evidence>
<dbReference type="AlphaFoldDB" id="W6A987"/>
<dbReference type="EMBL" id="CP006934">
    <property type="protein sequence ID" value="AHI53455.1"/>
    <property type="molecule type" value="Genomic_DNA"/>
</dbReference>
<feature type="transmembrane region" description="Helical" evidence="1">
    <location>
        <begin position="131"/>
        <end position="152"/>
    </location>
</feature>
<feature type="transmembrane region" description="Helical" evidence="1">
    <location>
        <begin position="91"/>
        <end position="111"/>
    </location>
</feature>